<sequence length="350" mass="37946">MSAITRLVLLYVVQSPFDDVHGLFAPHTGPVNAGPARSLLLATDGIRAASLRNSFGPPITAPKPTSHTGPVALTRSDCNGKHRRHSPQATMKPYRELLPANASFADDADPAEASSTSSISSSKKRAPQTKVACSACRRKRTKCDGRRPVCSTCAATTRRPAEECEYDVDPDLTRTAALKKKNSDLLRRSRLLEQLFHLLTLRTEDESIAIIRRMRTTNLDEDIENLISFIKSGDLLMMFHSAESGSKDVEAVNPTAAGDVDSGAARTSSDEATALLETLFASIAKLDQHSRASVLSRLRSRINELDAETGLEQSATNELESPSLDTTQSLVSEIETAVQHTETTPAAPRR</sequence>
<evidence type="ECO:0000259" key="2">
    <source>
        <dbReference type="PROSITE" id="PS50048"/>
    </source>
</evidence>
<dbReference type="PANTHER" id="PTHR47256">
    <property type="entry name" value="ZN(II)2CYS6 TRANSCRIPTION FACTOR (EUROFUNG)-RELATED"/>
    <property type="match status" value="1"/>
</dbReference>
<gene>
    <name evidence="3" type="ORF">BN1708_004259</name>
</gene>
<dbReference type="STRING" id="100787.A0A0G4LYG0"/>
<dbReference type="EMBL" id="CVQH01020307">
    <property type="protein sequence ID" value="CRK27037.1"/>
    <property type="molecule type" value="Genomic_DNA"/>
</dbReference>
<dbReference type="SMART" id="SM00066">
    <property type="entry name" value="GAL4"/>
    <property type="match status" value="1"/>
</dbReference>
<dbReference type="AlphaFoldDB" id="A0A0G4LYG0"/>
<organism evidence="3 4">
    <name type="scientific">Verticillium longisporum</name>
    <name type="common">Verticillium dahliae var. longisporum</name>
    <dbReference type="NCBI Taxonomy" id="100787"/>
    <lineage>
        <taxon>Eukaryota</taxon>
        <taxon>Fungi</taxon>
        <taxon>Dikarya</taxon>
        <taxon>Ascomycota</taxon>
        <taxon>Pezizomycotina</taxon>
        <taxon>Sordariomycetes</taxon>
        <taxon>Hypocreomycetidae</taxon>
        <taxon>Glomerellales</taxon>
        <taxon>Plectosphaerellaceae</taxon>
        <taxon>Verticillium</taxon>
    </lineage>
</organism>
<evidence type="ECO:0000256" key="1">
    <source>
        <dbReference type="ARBA" id="ARBA00023242"/>
    </source>
</evidence>
<keyword evidence="1" id="KW-0539">Nucleus</keyword>
<dbReference type="Pfam" id="PF00172">
    <property type="entry name" value="Zn_clus"/>
    <property type="match status" value="1"/>
</dbReference>
<dbReference type="Proteomes" id="UP000044602">
    <property type="component" value="Unassembled WGS sequence"/>
</dbReference>
<dbReference type="GO" id="GO:0008270">
    <property type="term" value="F:zinc ion binding"/>
    <property type="evidence" value="ECO:0007669"/>
    <property type="project" value="InterPro"/>
</dbReference>
<evidence type="ECO:0000313" key="3">
    <source>
        <dbReference type="EMBL" id="CRK27037.1"/>
    </source>
</evidence>
<feature type="domain" description="Zn(2)-C6 fungal-type" evidence="2">
    <location>
        <begin position="132"/>
        <end position="166"/>
    </location>
</feature>
<dbReference type="InterPro" id="IPR053187">
    <property type="entry name" value="Notoamide_regulator"/>
</dbReference>
<dbReference type="SUPFAM" id="SSF57701">
    <property type="entry name" value="Zn2/Cys6 DNA-binding domain"/>
    <property type="match status" value="1"/>
</dbReference>
<dbReference type="InterPro" id="IPR036864">
    <property type="entry name" value="Zn2-C6_fun-type_DNA-bd_sf"/>
</dbReference>
<protein>
    <recommendedName>
        <fullName evidence="2">Zn(2)-C6 fungal-type domain-containing protein</fullName>
    </recommendedName>
</protein>
<dbReference type="PROSITE" id="PS50048">
    <property type="entry name" value="ZN2_CY6_FUNGAL_2"/>
    <property type="match status" value="1"/>
</dbReference>
<dbReference type="CDD" id="cd00067">
    <property type="entry name" value="GAL4"/>
    <property type="match status" value="1"/>
</dbReference>
<reference evidence="3 4" key="1">
    <citation type="submission" date="2015-05" db="EMBL/GenBank/DDBJ databases">
        <authorList>
            <person name="Wang D.B."/>
            <person name="Wang M."/>
        </authorList>
    </citation>
    <scope>NUCLEOTIDE SEQUENCE [LARGE SCALE GENOMIC DNA]</scope>
    <source>
        <strain evidence="3">VL1</strain>
    </source>
</reference>
<evidence type="ECO:0000313" key="4">
    <source>
        <dbReference type="Proteomes" id="UP000044602"/>
    </source>
</evidence>
<dbReference type="GO" id="GO:0000981">
    <property type="term" value="F:DNA-binding transcription factor activity, RNA polymerase II-specific"/>
    <property type="evidence" value="ECO:0007669"/>
    <property type="project" value="InterPro"/>
</dbReference>
<dbReference type="Gene3D" id="4.10.240.10">
    <property type="entry name" value="Zn(2)-C6 fungal-type DNA-binding domain"/>
    <property type="match status" value="1"/>
</dbReference>
<dbReference type="InterPro" id="IPR001138">
    <property type="entry name" value="Zn2Cys6_DnaBD"/>
</dbReference>
<accession>A0A0G4LYG0</accession>
<name>A0A0G4LYG0_VERLO</name>
<proteinExistence type="predicted"/>
<dbReference type="PANTHER" id="PTHR47256:SF1">
    <property type="entry name" value="ZN(II)2CYS6 TRANSCRIPTION FACTOR (EUROFUNG)"/>
    <property type="match status" value="1"/>
</dbReference>
<keyword evidence="4" id="KW-1185">Reference proteome</keyword>